<dbReference type="PANTHER" id="PTHR30024">
    <property type="entry name" value="ALIPHATIC SULFONATES-BINDING PROTEIN-RELATED"/>
    <property type="match status" value="1"/>
</dbReference>
<gene>
    <name evidence="5" type="ORF">UFOPK3139_01936</name>
</gene>
<dbReference type="EMBL" id="CAFABA010000085">
    <property type="protein sequence ID" value="CAB4833970.1"/>
    <property type="molecule type" value="Genomic_DNA"/>
</dbReference>
<accession>A0A6J7AN94</accession>
<proteinExistence type="inferred from homology"/>
<comment type="subcellular location">
    <subcellularLocation>
        <location evidence="1">Periplasm</location>
    </subcellularLocation>
</comment>
<comment type="similarity">
    <text evidence="2">Belongs to the bacterial solute-binding protein SsuA/TauA family.</text>
</comment>
<dbReference type="PANTHER" id="PTHR30024:SF47">
    <property type="entry name" value="TAURINE-BINDING PERIPLASMIC PROTEIN"/>
    <property type="match status" value="1"/>
</dbReference>
<dbReference type="SUPFAM" id="SSF53850">
    <property type="entry name" value="Periplasmic binding protein-like II"/>
    <property type="match status" value="1"/>
</dbReference>
<sequence length="416" mass="44146">MRKSSPRWKALLAIALATSLLAAACGDDGGKSDTASTGTTGATAKTGATGTGATAATAATGTTKKATVAGCEKGYSDPADLSLTRAVARCSAGAPAPVPLATKTKIIIATNFKLEFNSPVAVANTLGEYAKENLEVEFVNLSYANSIPQLANGQVDVAVGGFETAMFNAGAQDIAIKVIAGNYFPPKASNYTVAQTGLWCRKDSFTTPDKPILKEIETKKWATAAGRGSSAVYYSAAEIQKRVPDFNIKKVDIQTVASTDIIAALKNKAIDCGILLDPLWTQVKDDPAFFQAATQTPGEPLGQMSFGKNLLVDKPEVGQAFLRAYIRTVNTYFAGNYHQDDKVMAEIQKWTGATAENQAVLKGLDSLTFDWEVRSGTTTRIQQLFIDLGVITTFTTPVVESKIVDRSVYEKVLGVK</sequence>
<reference evidence="5" key="1">
    <citation type="submission" date="2020-05" db="EMBL/GenBank/DDBJ databases">
        <authorList>
            <person name="Chiriac C."/>
            <person name="Salcher M."/>
            <person name="Ghai R."/>
            <person name="Kavagutti S V."/>
        </authorList>
    </citation>
    <scope>NUCLEOTIDE SEQUENCE</scope>
</reference>
<organism evidence="5">
    <name type="scientific">freshwater metagenome</name>
    <dbReference type="NCBI Taxonomy" id="449393"/>
    <lineage>
        <taxon>unclassified sequences</taxon>
        <taxon>metagenomes</taxon>
        <taxon>ecological metagenomes</taxon>
    </lineage>
</organism>
<dbReference type="AlphaFoldDB" id="A0A6J7AN94"/>
<feature type="region of interest" description="Disordered" evidence="4">
    <location>
        <begin position="28"/>
        <end position="56"/>
    </location>
</feature>
<evidence type="ECO:0000256" key="2">
    <source>
        <dbReference type="ARBA" id="ARBA00010742"/>
    </source>
</evidence>
<protein>
    <submittedName>
        <fullName evidence="5">Unannotated protein</fullName>
    </submittedName>
</protein>
<evidence type="ECO:0000256" key="4">
    <source>
        <dbReference type="SAM" id="MobiDB-lite"/>
    </source>
</evidence>
<evidence type="ECO:0000256" key="3">
    <source>
        <dbReference type="ARBA" id="ARBA00022729"/>
    </source>
</evidence>
<keyword evidence="3" id="KW-0732">Signal</keyword>
<dbReference type="Gene3D" id="3.40.190.10">
    <property type="entry name" value="Periplasmic binding protein-like II"/>
    <property type="match status" value="2"/>
</dbReference>
<dbReference type="PROSITE" id="PS51257">
    <property type="entry name" value="PROKAR_LIPOPROTEIN"/>
    <property type="match status" value="1"/>
</dbReference>
<evidence type="ECO:0000256" key="1">
    <source>
        <dbReference type="ARBA" id="ARBA00004418"/>
    </source>
</evidence>
<name>A0A6J7AN94_9ZZZZ</name>
<dbReference type="GO" id="GO:0042597">
    <property type="term" value="C:periplasmic space"/>
    <property type="evidence" value="ECO:0007669"/>
    <property type="project" value="UniProtKB-SubCell"/>
</dbReference>
<evidence type="ECO:0000313" key="5">
    <source>
        <dbReference type="EMBL" id="CAB4833970.1"/>
    </source>
</evidence>